<gene>
    <name evidence="1" type="ORF">J2Z66_007503</name>
</gene>
<protein>
    <submittedName>
        <fullName evidence="1">Uncharacterized protein</fullName>
    </submittedName>
</protein>
<accession>A0ABS4J9V7</accession>
<dbReference type="RefSeq" id="WP_209977772.1">
    <property type="nucleotide sequence ID" value="NZ_JAGGLB010000040.1"/>
</dbReference>
<reference evidence="1 2" key="1">
    <citation type="submission" date="2021-03" db="EMBL/GenBank/DDBJ databases">
        <title>Genomic Encyclopedia of Type Strains, Phase IV (KMG-IV): sequencing the most valuable type-strain genomes for metagenomic binning, comparative biology and taxonomic classification.</title>
        <authorList>
            <person name="Goeker M."/>
        </authorList>
    </citation>
    <scope>NUCLEOTIDE SEQUENCE [LARGE SCALE GENOMIC DNA]</scope>
    <source>
        <strain evidence="1 2">DSM 26048</strain>
    </source>
</reference>
<organism evidence="1 2">
    <name type="scientific">Paenibacillus eucommiae</name>
    <dbReference type="NCBI Taxonomy" id="1355755"/>
    <lineage>
        <taxon>Bacteria</taxon>
        <taxon>Bacillati</taxon>
        <taxon>Bacillota</taxon>
        <taxon>Bacilli</taxon>
        <taxon>Bacillales</taxon>
        <taxon>Paenibacillaceae</taxon>
        <taxon>Paenibacillus</taxon>
    </lineage>
</organism>
<proteinExistence type="predicted"/>
<comment type="caution">
    <text evidence="1">The sequence shown here is derived from an EMBL/GenBank/DDBJ whole genome shotgun (WGS) entry which is preliminary data.</text>
</comment>
<evidence type="ECO:0000313" key="2">
    <source>
        <dbReference type="Proteomes" id="UP001519287"/>
    </source>
</evidence>
<keyword evidence="2" id="KW-1185">Reference proteome</keyword>
<name>A0ABS4J9V7_9BACL</name>
<sequence>MNIQGGDYIEKINETFIIKYLHINAAAKEQPKDRMRFWPTDLLVFLCVWACWGEILKTTTHAGYGIKLPRSLPVHSRMEIIRCCFEQEQKTIYTNPTNLLQSAPSSSIDWLERNVYGSGPAYLETKVDLDVPVEYVSSIEMKGSGAIRIMYPPVFQ</sequence>
<dbReference type="Proteomes" id="UP001519287">
    <property type="component" value="Unassembled WGS sequence"/>
</dbReference>
<evidence type="ECO:0000313" key="1">
    <source>
        <dbReference type="EMBL" id="MBP1995861.1"/>
    </source>
</evidence>
<dbReference type="EMBL" id="JAGGLB010000040">
    <property type="protein sequence ID" value="MBP1995861.1"/>
    <property type="molecule type" value="Genomic_DNA"/>
</dbReference>